<name>A0A6N8U7D9_9FIRM</name>
<dbReference type="EMBL" id="WUUQ01000003">
    <property type="protein sequence ID" value="MXQ74098.1"/>
    <property type="molecule type" value="Genomic_DNA"/>
</dbReference>
<dbReference type="Proteomes" id="UP000434036">
    <property type="component" value="Unassembled WGS sequence"/>
</dbReference>
<dbReference type="Pfam" id="PF08876">
    <property type="entry name" value="DUF1836"/>
    <property type="match status" value="1"/>
</dbReference>
<reference evidence="1 2" key="2">
    <citation type="submission" date="2020-01" db="EMBL/GenBank/DDBJ databases">
        <title>Clostridiaceae sp. nov. isolated from the gut of human by culturomics.</title>
        <authorList>
            <person name="Chang Y."/>
        </authorList>
    </citation>
    <scope>NUCLEOTIDE SEQUENCE [LARGE SCALE GENOMIC DNA]</scope>
    <source>
        <strain evidence="1 2">DONG20-135</strain>
    </source>
</reference>
<dbReference type="PANTHER" id="PTHR40056">
    <property type="entry name" value="HYPOTHETICAL CYTOSOLIC PROTEIN"/>
    <property type="match status" value="1"/>
</dbReference>
<dbReference type="RefSeq" id="WP_160625486.1">
    <property type="nucleotide sequence ID" value="NZ_WUUQ01000003.1"/>
</dbReference>
<evidence type="ECO:0000313" key="2">
    <source>
        <dbReference type="Proteomes" id="UP000434036"/>
    </source>
</evidence>
<evidence type="ECO:0000313" key="1">
    <source>
        <dbReference type="EMBL" id="MXQ74098.1"/>
    </source>
</evidence>
<sequence>MDKVTEQLTQWSQTLTDFHLPRWHELPDFDLYMDQVITLLERYIGNLNQNGEDRIITSSMINNYVKLKMIPKPEKKRYNKIHIAYLIAITLLKQVLTIGEVKEGIEYQAHISGLKGAYNMLCDELEKALHTVLAQIQDGDQHNTLLEGMNIENTALKMASLSFASKLVAERIVKLQQEVQTLTEGSHD</sequence>
<keyword evidence="2" id="KW-1185">Reference proteome</keyword>
<protein>
    <submittedName>
        <fullName evidence="1">DUF1836 domain-containing protein</fullName>
    </submittedName>
</protein>
<dbReference type="AlphaFoldDB" id="A0A6N8U7D9"/>
<dbReference type="InterPro" id="IPR014975">
    <property type="entry name" value="DUF1836"/>
</dbReference>
<proteinExistence type="predicted"/>
<organism evidence="1 2">
    <name type="scientific">Copranaerobaculum intestinale</name>
    <dbReference type="NCBI Taxonomy" id="2692629"/>
    <lineage>
        <taxon>Bacteria</taxon>
        <taxon>Bacillati</taxon>
        <taxon>Bacillota</taxon>
        <taxon>Erysipelotrichia</taxon>
        <taxon>Erysipelotrichales</taxon>
        <taxon>Erysipelotrichaceae</taxon>
        <taxon>Copranaerobaculum</taxon>
    </lineage>
</organism>
<comment type="caution">
    <text evidence="1">The sequence shown here is derived from an EMBL/GenBank/DDBJ whole genome shotgun (WGS) entry which is preliminary data.</text>
</comment>
<dbReference type="PANTHER" id="PTHR40056:SF1">
    <property type="entry name" value="DUF1836 DOMAIN-CONTAINING PROTEIN"/>
    <property type="match status" value="1"/>
</dbReference>
<reference evidence="1 2" key="1">
    <citation type="submission" date="2019-12" db="EMBL/GenBank/DDBJ databases">
        <authorList>
            <person name="Yang R."/>
        </authorList>
    </citation>
    <scope>NUCLEOTIDE SEQUENCE [LARGE SCALE GENOMIC DNA]</scope>
    <source>
        <strain evidence="1 2">DONG20-135</strain>
    </source>
</reference>
<gene>
    <name evidence="1" type="ORF">GSF08_09125</name>
</gene>
<accession>A0A6N8U7D9</accession>